<dbReference type="AlphaFoldDB" id="A0A1F6TVR8"/>
<dbReference type="EMBL" id="MFSU01000003">
    <property type="protein sequence ID" value="OGI49186.1"/>
    <property type="molecule type" value="Genomic_DNA"/>
</dbReference>
<dbReference type="STRING" id="1817760.A2151_06645"/>
<proteinExistence type="predicted"/>
<reference evidence="4 5" key="1">
    <citation type="journal article" date="2016" name="Nat. Commun.">
        <title>Thousands of microbial genomes shed light on interconnected biogeochemical processes in an aquifer system.</title>
        <authorList>
            <person name="Anantharaman K."/>
            <person name="Brown C.T."/>
            <person name="Hug L.A."/>
            <person name="Sharon I."/>
            <person name="Castelle C.J."/>
            <person name="Probst A.J."/>
            <person name="Thomas B.C."/>
            <person name="Singh A."/>
            <person name="Wilkins M.J."/>
            <person name="Karaoz U."/>
            <person name="Brodie E.L."/>
            <person name="Williams K.H."/>
            <person name="Hubbard S.S."/>
            <person name="Banfield J.F."/>
        </authorList>
    </citation>
    <scope>NUCLEOTIDE SEQUENCE [LARGE SCALE GENOMIC DNA]</scope>
</reference>
<gene>
    <name evidence="4" type="ORF">A2151_06645</name>
</gene>
<evidence type="ECO:0000313" key="5">
    <source>
        <dbReference type="Proteomes" id="UP000178885"/>
    </source>
</evidence>
<dbReference type="InterPro" id="IPR019196">
    <property type="entry name" value="ABC_transp_unknown"/>
</dbReference>
<protein>
    <submittedName>
        <fullName evidence="4">Uncharacterized protein</fullName>
    </submittedName>
</protein>
<dbReference type="Pfam" id="PF09822">
    <property type="entry name" value="ABC_transp_aux"/>
    <property type="match status" value="1"/>
</dbReference>
<evidence type="ECO:0000259" key="2">
    <source>
        <dbReference type="Pfam" id="PF09822"/>
    </source>
</evidence>
<dbReference type="InterPro" id="IPR029062">
    <property type="entry name" value="Class_I_gatase-like"/>
</dbReference>
<feature type="domain" description="DUF7088" evidence="3">
    <location>
        <begin position="26"/>
        <end position="98"/>
    </location>
</feature>
<sequence length="430" mass="47340">MLLFLATIGLLQWLSREYHLRFDWTQNARHSLSPASQAAAERLKEPLTVTAYASERDELRRRIRDLITLYQGYNPGIQLEFVDPDTAPERVREANVQYDGELVLAYGEAQEHLPPTRLNEDSLTNALTRLGHRGERWIVFLSGHGERSPDRQANFDLSLWAARLRAHGFKTRTLSLAEHPQIPQNAAALVIAGPRVRLLPGEVRTIENFVKDGGNLLWLADPGPLRGLERVAETLGIEFQPGVVVDPASAVVTGNVTAIVIAKYGAHPAVRDFTDVTLFPHAAALTVHAPKGWSSAVLIDTRPSAWSETGALTAKAEFDKGKDIPGPLNLGVALTREREKREQRIVALGDGDFLSNSFLGNGGNLDLGMSLVNWLSRDDAYVNIPVRVARDRTLNLSRSAQYAIAAGFLILFPLGLIGGGVGIWLARRKR</sequence>
<organism evidence="4 5">
    <name type="scientific">Candidatus Muproteobacteria bacterium RBG_16_65_34</name>
    <dbReference type="NCBI Taxonomy" id="1817760"/>
    <lineage>
        <taxon>Bacteria</taxon>
        <taxon>Pseudomonadati</taxon>
        <taxon>Pseudomonadota</taxon>
        <taxon>Candidatus Muproteobacteria</taxon>
    </lineage>
</organism>
<evidence type="ECO:0000256" key="1">
    <source>
        <dbReference type="SAM" id="Phobius"/>
    </source>
</evidence>
<dbReference type="InterPro" id="IPR055396">
    <property type="entry name" value="DUF7088"/>
</dbReference>
<dbReference type="Pfam" id="PF23357">
    <property type="entry name" value="DUF7088"/>
    <property type="match status" value="1"/>
</dbReference>
<keyword evidence="1" id="KW-1133">Transmembrane helix</keyword>
<dbReference type="Proteomes" id="UP000178885">
    <property type="component" value="Unassembled WGS sequence"/>
</dbReference>
<feature type="transmembrane region" description="Helical" evidence="1">
    <location>
        <begin position="402"/>
        <end position="426"/>
    </location>
</feature>
<feature type="domain" description="ABC-type uncharacterised transport system" evidence="2">
    <location>
        <begin position="138"/>
        <end position="360"/>
    </location>
</feature>
<accession>A0A1F6TVR8</accession>
<evidence type="ECO:0000313" key="4">
    <source>
        <dbReference type="EMBL" id="OGI49186.1"/>
    </source>
</evidence>
<comment type="caution">
    <text evidence="4">The sequence shown here is derived from an EMBL/GenBank/DDBJ whole genome shotgun (WGS) entry which is preliminary data.</text>
</comment>
<evidence type="ECO:0000259" key="3">
    <source>
        <dbReference type="Pfam" id="PF23357"/>
    </source>
</evidence>
<keyword evidence="1" id="KW-0812">Transmembrane</keyword>
<dbReference type="SUPFAM" id="SSF52317">
    <property type="entry name" value="Class I glutamine amidotransferase-like"/>
    <property type="match status" value="1"/>
</dbReference>
<name>A0A1F6TVR8_9PROT</name>
<keyword evidence="1" id="KW-0472">Membrane</keyword>